<dbReference type="Gene3D" id="1.10.10.2840">
    <property type="entry name" value="PucR C-terminal helix-turn-helix domain"/>
    <property type="match status" value="1"/>
</dbReference>
<organism evidence="2 3">
    <name type="scientific">Sulfobacillus benefaciens</name>
    <dbReference type="NCBI Taxonomy" id="453960"/>
    <lineage>
        <taxon>Bacteria</taxon>
        <taxon>Bacillati</taxon>
        <taxon>Bacillota</taxon>
        <taxon>Clostridia</taxon>
        <taxon>Eubacteriales</taxon>
        <taxon>Clostridiales Family XVII. Incertae Sedis</taxon>
        <taxon>Sulfobacillus</taxon>
    </lineage>
</organism>
<dbReference type="InterPro" id="IPR025736">
    <property type="entry name" value="PucR_C-HTH_dom"/>
</dbReference>
<evidence type="ECO:0000313" key="3">
    <source>
        <dbReference type="Proteomes" id="UP000242699"/>
    </source>
</evidence>
<gene>
    <name evidence="2" type="ORF">C7B43_10645</name>
</gene>
<dbReference type="Pfam" id="PF13556">
    <property type="entry name" value="HTH_30"/>
    <property type="match status" value="1"/>
</dbReference>
<dbReference type="InterPro" id="IPR042070">
    <property type="entry name" value="PucR_C-HTH_sf"/>
</dbReference>
<dbReference type="InterPro" id="IPR051448">
    <property type="entry name" value="CdaR-like_regulators"/>
</dbReference>
<dbReference type="PANTHER" id="PTHR33744:SF1">
    <property type="entry name" value="DNA-BINDING TRANSCRIPTIONAL ACTIVATOR ADER"/>
    <property type="match status" value="1"/>
</dbReference>
<sequence length="542" mass="61393">MTLREQFLELVLAHPLPVLPESTEASQKSRVIVEWVRDWITQNALPLNSLPEAVNAVASFKRAIGGKIRVSEKSSGWSVDIDMCPIAAVSRANPHLCLLTCHVFGDIASSSTPEIWVSMEQTWALDDQPCHLEISTAKPRGRVVIPYGSPVENPSALASFWNRTREVPAITDSAQLVSLLNDDSQTLEDLFTSLASWISGAIWFEDRQGTVIGRRPSDNKMTLSHPVIWRNQPIGHLFVENKASQIPGFPAFIPVVARLVAMRWAESQLLAINWDESQELLRILFSPFPGHKQEILDRWRNFCQLTSLCPATIVVWYRPNVDPDYVEKINRQFRQYAGTTGPSSVPPVLVGWVQKNWVGVVPQATPKSALEPWSRIIHSIIGEDAGIGLREKVSTLDEFPYAYDEALHSARYAFEHNIVKPLSLSGFPGIRLIPYYQKIPGFRQYCEKLLDILKDEDSRHNTELLSTLKTYVTCHMSVKKTSASLYIHPGTLKYRLRQIRDLTGWDLHDPLCLMEIITSLMVSEQMSWYMADSRELPLWQDT</sequence>
<evidence type="ECO:0000259" key="1">
    <source>
        <dbReference type="Pfam" id="PF13556"/>
    </source>
</evidence>
<feature type="domain" description="PucR C-terminal helix-turn-helix" evidence="1">
    <location>
        <begin position="464"/>
        <end position="514"/>
    </location>
</feature>
<dbReference type="PANTHER" id="PTHR33744">
    <property type="entry name" value="CARBOHYDRATE DIACID REGULATOR"/>
    <property type="match status" value="1"/>
</dbReference>
<comment type="caution">
    <text evidence="2">The sequence shown here is derived from an EMBL/GenBank/DDBJ whole genome shotgun (WGS) entry which is preliminary data.</text>
</comment>
<dbReference type="AlphaFoldDB" id="A0A2T2X0I8"/>
<evidence type="ECO:0000313" key="2">
    <source>
        <dbReference type="EMBL" id="PSR28007.1"/>
    </source>
</evidence>
<proteinExistence type="predicted"/>
<name>A0A2T2X0I8_9FIRM</name>
<reference evidence="2 3" key="1">
    <citation type="journal article" date="2014" name="BMC Genomics">
        <title>Comparison of environmental and isolate Sulfobacillus genomes reveals diverse carbon, sulfur, nitrogen, and hydrogen metabolisms.</title>
        <authorList>
            <person name="Justice N.B."/>
            <person name="Norman A."/>
            <person name="Brown C.T."/>
            <person name="Singh A."/>
            <person name="Thomas B.C."/>
            <person name="Banfield J.F."/>
        </authorList>
    </citation>
    <scope>NUCLEOTIDE SEQUENCE [LARGE SCALE GENOMIC DNA]</scope>
    <source>
        <strain evidence="2">AMDSBA1</strain>
    </source>
</reference>
<dbReference type="Proteomes" id="UP000242699">
    <property type="component" value="Unassembled WGS sequence"/>
</dbReference>
<dbReference type="EMBL" id="PXYT01000022">
    <property type="protein sequence ID" value="PSR28007.1"/>
    <property type="molecule type" value="Genomic_DNA"/>
</dbReference>
<accession>A0A2T2X0I8</accession>
<protein>
    <recommendedName>
        <fullName evidence="1">PucR C-terminal helix-turn-helix domain-containing protein</fullName>
    </recommendedName>
</protein>